<evidence type="ECO:0000256" key="4">
    <source>
        <dbReference type="ARBA" id="ARBA00013145"/>
    </source>
</evidence>
<proteinExistence type="inferred from homology"/>
<comment type="pathway">
    <text evidence="2 12">Amino-acid biosynthesis; L-valine biosynthesis; L-valine from pyruvate: step 1/4.</text>
</comment>
<dbReference type="InterPro" id="IPR029061">
    <property type="entry name" value="THDP-binding"/>
</dbReference>
<keyword evidence="5 12" id="KW-0028">Amino-acid biosynthesis</keyword>
<keyword evidence="13" id="KW-0472">Membrane</keyword>
<evidence type="ECO:0000313" key="17">
    <source>
        <dbReference type="EMBL" id="CRK16045.1"/>
    </source>
</evidence>
<evidence type="ECO:0000256" key="13">
    <source>
        <dbReference type="SAM" id="Phobius"/>
    </source>
</evidence>
<feature type="transmembrane region" description="Helical" evidence="13">
    <location>
        <begin position="594"/>
        <end position="618"/>
    </location>
</feature>
<dbReference type="EC" id="2.2.1.6" evidence="4 12"/>
<comment type="cofactor">
    <cofactor evidence="12">
        <name>thiamine diphosphate</name>
        <dbReference type="ChEBI" id="CHEBI:58937"/>
    </cofactor>
    <text evidence="12">Binds 1 thiamine pyrophosphate per subunit.</text>
</comment>
<dbReference type="SUPFAM" id="SSF52467">
    <property type="entry name" value="DHS-like NAD/FAD-binding domain"/>
    <property type="match status" value="1"/>
</dbReference>
<dbReference type="InterPro" id="IPR011766">
    <property type="entry name" value="TPP_enzyme_TPP-bd"/>
</dbReference>
<keyword evidence="13" id="KW-1133">Transmembrane helix</keyword>
<keyword evidence="7 12" id="KW-0479">Metal-binding</keyword>
<dbReference type="InterPro" id="IPR045229">
    <property type="entry name" value="TPP_enz"/>
</dbReference>
<dbReference type="UniPathway" id="UPA00049">
    <property type="reaction ID" value="UER00059"/>
</dbReference>
<dbReference type="GO" id="GO:0005739">
    <property type="term" value="C:mitochondrion"/>
    <property type="evidence" value="ECO:0007669"/>
    <property type="project" value="TreeGrafter"/>
</dbReference>
<keyword evidence="11 12" id="KW-0100">Branched-chain amino acid biosynthesis</keyword>
<dbReference type="GO" id="GO:0009099">
    <property type="term" value="P:L-valine biosynthetic process"/>
    <property type="evidence" value="ECO:0007669"/>
    <property type="project" value="UniProtKB-UniPathway"/>
</dbReference>
<dbReference type="GO" id="GO:0003984">
    <property type="term" value="F:acetolactate synthase activity"/>
    <property type="evidence" value="ECO:0007669"/>
    <property type="project" value="UniProtKB-EC"/>
</dbReference>
<feature type="transmembrane region" description="Helical" evidence="13">
    <location>
        <begin position="680"/>
        <end position="701"/>
    </location>
</feature>
<keyword evidence="13" id="KW-0812">Transmembrane</keyword>
<dbReference type="GO" id="GO:0030976">
    <property type="term" value="F:thiamine pyrophosphate binding"/>
    <property type="evidence" value="ECO:0007669"/>
    <property type="project" value="UniProtKB-UniRule"/>
</dbReference>
<dbReference type="PANTHER" id="PTHR18968">
    <property type="entry name" value="THIAMINE PYROPHOSPHATE ENZYMES"/>
    <property type="match status" value="1"/>
</dbReference>
<accession>A0A0G4L2R3</accession>
<keyword evidence="8 12" id="KW-0460">Magnesium</keyword>
<dbReference type="GO" id="GO:0000287">
    <property type="term" value="F:magnesium ion binding"/>
    <property type="evidence" value="ECO:0007669"/>
    <property type="project" value="UniProtKB-UniRule"/>
</dbReference>
<dbReference type="SUPFAM" id="SSF52518">
    <property type="entry name" value="Thiamin diphosphate-binding fold (THDP-binding)"/>
    <property type="match status" value="2"/>
</dbReference>
<dbReference type="FunFam" id="3.40.50.970:FF:000053">
    <property type="entry name" value="Acetolactate synthase, mitochondrial"/>
    <property type="match status" value="1"/>
</dbReference>
<comment type="catalytic activity">
    <reaction evidence="12">
        <text>2 pyruvate + H(+) = (2S)-2-acetolactate + CO2</text>
        <dbReference type="Rhea" id="RHEA:25249"/>
        <dbReference type="ChEBI" id="CHEBI:15361"/>
        <dbReference type="ChEBI" id="CHEBI:15378"/>
        <dbReference type="ChEBI" id="CHEBI:16526"/>
        <dbReference type="ChEBI" id="CHEBI:58476"/>
        <dbReference type="EC" id="2.2.1.6"/>
    </reaction>
</comment>
<evidence type="ECO:0000256" key="9">
    <source>
        <dbReference type="ARBA" id="ARBA00022946"/>
    </source>
</evidence>
<dbReference type="FunFam" id="3.40.50.970:FF:000007">
    <property type="entry name" value="Acetolactate synthase"/>
    <property type="match status" value="1"/>
</dbReference>
<evidence type="ECO:0000256" key="12">
    <source>
        <dbReference type="RuleBase" id="RU003591"/>
    </source>
</evidence>
<dbReference type="UniPathway" id="UPA00047">
    <property type="reaction ID" value="UER00055"/>
</dbReference>
<feature type="transmembrane region" description="Helical" evidence="13">
    <location>
        <begin position="739"/>
        <end position="756"/>
    </location>
</feature>
<evidence type="ECO:0000256" key="10">
    <source>
        <dbReference type="ARBA" id="ARBA00023052"/>
    </source>
</evidence>
<dbReference type="InterPro" id="IPR013901">
    <property type="entry name" value="Anthrone_oxy"/>
</dbReference>
<protein>
    <recommendedName>
        <fullName evidence="4 12">Acetolactate synthase</fullName>
        <ecNumber evidence="4 12">2.2.1.6</ecNumber>
    </recommendedName>
</protein>
<dbReference type="Proteomes" id="UP000045706">
    <property type="component" value="Unassembled WGS sequence"/>
</dbReference>
<dbReference type="GO" id="GO:0050660">
    <property type="term" value="F:flavin adenine dinucleotide binding"/>
    <property type="evidence" value="ECO:0007669"/>
    <property type="project" value="InterPro"/>
</dbReference>
<gene>
    <name evidence="17" type="ORF">BN1723_002223</name>
</gene>
<dbReference type="NCBIfam" id="TIGR00118">
    <property type="entry name" value="acolac_lg"/>
    <property type="match status" value="1"/>
</dbReference>
<evidence type="ECO:0000256" key="2">
    <source>
        <dbReference type="ARBA" id="ARBA00005025"/>
    </source>
</evidence>
<evidence type="ECO:0000256" key="3">
    <source>
        <dbReference type="ARBA" id="ARBA00007812"/>
    </source>
</evidence>
<evidence type="ECO:0000259" key="15">
    <source>
        <dbReference type="Pfam" id="PF02775"/>
    </source>
</evidence>
<name>A0A0G4L2R3_VERLO</name>
<evidence type="ECO:0000256" key="5">
    <source>
        <dbReference type="ARBA" id="ARBA00022605"/>
    </source>
</evidence>
<dbReference type="CDD" id="cd02015">
    <property type="entry name" value="TPP_AHAS"/>
    <property type="match status" value="1"/>
</dbReference>
<keyword evidence="6 12" id="KW-0808">Transferase</keyword>
<dbReference type="Gene3D" id="3.40.50.1220">
    <property type="entry name" value="TPP-binding domain"/>
    <property type="match status" value="1"/>
</dbReference>
<evidence type="ECO:0000256" key="6">
    <source>
        <dbReference type="ARBA" id="ARBA00022679"/>
    </source>
</evidence>
<dbReference type="PROSITE" id="PS00187">
    <property type="entry name" value="TPP_ENZYMES"/>
    <property type="match status" value="1"/>
</dbReference>
<dbReference type="Pfam" id="PF02775">
    <property type="entry name" value="TPP_enzyme_C"/>
    <property type="match status" value="1"/>
</dbReference>
<dbReference type="PANTHER" id="PTHR18968:SF13">
    <property type="entry name" value="ACETOLACTATE SYNTHASE CATALYTIC SUBUNIT, MITOCHONDRIAL"/>
    <property type="match status" value="1"/>
</dbReference>
<feature type="domain" description="Thiamine pyrophosphate enzyme TPP-binding" evidence="15">
    <location>
        <begin position="417"/>
        <end position="564"/>
    </location>
</feature>
<evidence type="ECO:0000256" key="8">
    <source>
        <dbReference type="ARBA" id="ARBA00022842"/>
    </source>
</evidence>
<evidence type="ECO:0000259" key="14">
    <source>
        <dbReference type="Pfam" id="PF00205"/>
    </source>
</evidence>
<dbReference type="InterPro" id="IPR029035">
    <property type="entry name" value="DHS-like_NAD/FAD-binding_dom"/>
</dbReference>
<feature type="domain" description="Thiamine pyrophosphate enzyme N-terminal TPP-binding" evidence="16">
    <location>
        <begin position="9"/>
        <end position="123"/>
    </location>
</feature>
<dbReference type="FunFam" id="3.40.50.1220:FF:000008">
    <property type="entry name" value="Acetolactate synthase"/>
    <property type="match status" value="1"/>
</dbReference>
<evidence type="ECO:0000256" key="11">
    <source>
        <dbReference type="ARBA" id="ARBA00023304"/>
    </source>
</evidence>
<sequence>MDESFIGKTGGEIFHEMMLRHNVKHVFGYPGGAILPVFDAIYNSPHFDFILPKHEQGAGHMAEGYARASGKPGVVLVTSGPGATNVITPLQDALSDGTPMVVFCGQVVTTSIGSDAFQEADVVGISRSCTKWNVMVKSVAELPRRINEAFEIATSGRPGPVLVDLPKDVTAGILRRAIPTESAIPSLPSAATRAAMSLSRKQLTASVKRVADLINIAKKPIIYAGQGVILSENGPEILKELADKASIPVTTTLHGLGGFDELDEKSLHMLGMHGTAYANMAMQEADLIIALGARFDDRVTLNVGKFAPGAKAAAAEGRGGIVHFEIMPKNINKVVQAVEAVEGDVATNVSMMLPHVEIRSMADRSAWFDKINGWKKRWPLSDYERTERGGLIKPQTLIEELSKMTADRKDNTYITTGVGQHQMWTAQHFRWRHPRSMITSGGLGTMGFGLPAAIGAKVAQPDALVIDIDGDASFNMTLTELSTAAQFNIGVKVIVLNNEEQGMVTQWQNLFYEDRYAHTHSVNPDFQKLSDAMGVQSRRLEKPEEIQEALRWLIESDGPALLEVVTDRKVPVLPMVPSGSGLHESHTMSRPVPYLTAVATGVISAAWTSGAIAGLSIIGCPAALDFPHHLSAGVWRGLYEHGFAAMPKFAATTAAVYLYAAFEGRRRTTSGSGGGKGNAFLGFVAAAALTVSIVPFTIALMSETNRELLLAAGDTSPQQATERIVELIGTWKALNLGRSLLPLAGAVVGAMSFFTIP</sequence>
<dbReference type="Pfam" id="PF08592">
    <property type="entry name" value="Anthrone_oxy"/>
    <property type="match status" value="1"/>
</dbReference>
<dbReference type="InterPro" id="IPR012846">
    <property type="entry name" value="Acetolactate_synth_lsu"/>
</dbReference>
<comment type="cofactor">
    <cofactor evidence="12">
        <name>Mg(2+)</name>
        <dbReference type="ChEBI" id="CHEBI:18420"/>
    </cofactor>
    <text evidence="12">Binds 1 Mg(2+) ion per subunit.</text>
</comment>
<comment type="pathway">
    <text evidence="1 12">Amino-acid biosynthesis; L-isoleucine biosynthesis; L-isoleucine from 2-oxobutanoate: step 1/4.</text>
</comment>
<keyword evidence="10 12" id="KW-0786">Thiamine pyrophosphate</keyword>
<reference evidence="18" key="1">
    <citation type="submission" date="2015-05" db="EMBL/GenBank/DDBJ databases">
        <authorList>
            <person name="Fogelqvist Johan"/>
        </authorList>
    </citation>
    <scope>NUCLEOTIDE SEQUENCE [LARGE SCALE GENOMIC DNA]</scope>
</reference>
<feature type="domain" description="Thiamine pyrophosphate enzyme central" evidence="14">
    <location>
        <begin position="207"/>
        <end position="348"/>
    </location>
</feature>
<dbReference type="Pfam" id="PF02776">
    <property type="entry name" value="TPP_enzyme_N"/>
    <property type="match status" value="1"/>
</dbReference>
<dbReference type="Pfam" id="PF00205">
    <property type="entry name" value="TPP_enzyme_M"/>
    <property type="match status" value="1"/>
</dbReference>
<dbReference type="InterPro" id="IPR000399">
    <property type="entry name" value="TPP-bd_CS"/>
</dbReference>
<dbReference type="InterPro" id="IPR039368">
    <property type="entry name" value="AHAS_TPP"/>
</dbReference>
<evidence type="ECO:0000256" key="1">
    <source>
        <dbReference type="ARBA" id="ARBA00004974"/>
    </source>
</evidence>
<dbReference type="AlphaFoldDB" id="A0A0G4L2R3"/>
<evidence type="ECO:0000313" key="18">
    <source>
        <dbReference type="Proteomes" id="UP000045706"/>
    </source>
</evidence>
<comment type="similarity">
    <text evidence="3 12">Belongs to the TPP enzyme family.</text>
</comment>
<dbReference type="CDD" id="cd07035">
    <property type="entry name" value="TPP_PYR_POX_like"/>
    <property type="match status" value="1"/>
</dbReference>
<dbReference type="EMBL" id="CVQI01006668">
    <property type="protein sequence ID" value="CRK16045.1"/>
    <property type="molecule type" value="Genomic_DNA"/>
</dbReference>
<dbReference type="InterPro" id="IPR012000">
    <property type="entry name" value="Thiamin_PyroP_enz_cen_dom"/>
</dbReference>
<dbReference type="GO" id="GO:0005948">
    <property type="term" value="C:acetolactate synthase complex"/>
    <property type="evidence" value="ECO:0007669"/>
    <property type="project" value="TreeGrafter"/>
</dbReference>
<evidence type="ECO:0000259" key="16">
    <source>
        <dbReference type="Pfam" id="PF02776"/>
    </source>
</evidence>
<dbReference type="InterPro" id="IPR012001">
    <property type="entry name" value="Thiamin_PyroP_enz_TPP-bd_dom"/>
</dbReference>
<dbReference type="Gene3D" id="3.40.50.970">
    <property type="match status" value="2"/>
</dbReference>
<evidence type="ECO:0000256" key="7">
    <source>
        <dbReference type="ARBA" id="ARBA00022723"/>
    </source>
</evidence>
<dbReference type="GO" id="GO:0009097">
    <property type="term" value="P:isoleucine biosynthetic process"/>
    <property type="evidence" value="ECO:0007669"/>
    <property type="project" value="UniProtKB-UniPathway"/>
</dbReference>
<keyword evidence="9" id="KW-0809">Transit peptide</keyword>
<organism evidence="17 18">
    <name type="scientific">Verticillium longisporum</name>
    <name type="common">Verticillium dahliae var. longisporum</name>
    <dbReference type="NCBI Taxonomy" id="100787"/>
    <lineage>
        <taxon>Eukaryota</taxon>
        <taxon>Fungi</taxon>
        <taxon>Dikarya</taxon>
        <taxon>Ascomycota</taxon>
        <taxon>Pezizomycotina</taxon>
        <taxon>Sordariomycetes</taxon>
        <taxon>Hypocreomycetidae</taxon>
        <taxon>Glomerellales</taxon>
        <taxon>Plectosphaerellaceae</taxon>
        <taxon>Verticillium</taxon>
    </lineage>
</organism>
<feature type="transmembrane region" description="Helical" evidence="13">
    <location>
        <begin position="638"/>
        <end position="660"/>
    </location>
</feature>